<dbReference type="GO" id="GO:0006351">
    <property type="term" value="P:DNA-templated transcription"/>
    <property type="evidence" value="ECO:0007669"/>
    <property type="project" value="InterPro"/>
</dbReference>
<dbReference type="InterPro" id="IPR005607">
    <property type="entry name" value="BSD_dom"/>
</dbReference>
<evidence type="ECO:0000313" key="2">
    <source>
        <dbReference type="EMBL" id="CAF3038392.1"/>
    </source>
</evidence>
<dbReference type="InterPro" id="IPR035925">
    <property type="entry name" value="BSD_dom_sf"/>
</dbReference>
<dbReference type="Gene3D" id="6.10.140.1200">
    <property type="match status" value="1"/>
</dbReference>
<dbReference type="PANTHER" id="PTHR12856">
    <property type="entry name" value="TRANSCRIPTION INITIATION FACTOR IIH-RELATED"/>
    <property type="match status" value="1"/>
</dbReference>
<dbReference type="SUPFAM" id="SSF140383">
    <property type="entry name" value="BSD domain-like"/>
    <property type="match status" value="1"/>
</dbReference>
<dbReference type="EMBL" id="HG994588">
    <property type="protein sequence ID" value="CAF3038392.1"/>
    <property type="molecule type" value="Genomic_DNA"/>
</dbReference>
<evidence type="ECO:0000256" key="1">
    <source>
        <dbReference type="SAM" id="MobiDB-lite"/>
    </source>
</evidence>
<feature type="compositionally biased region" description="Low complexity" evidence="1">
    <location>
        <begin position="42"/>
        <end position="63"/>
    </location>
</feature>
<feature type="region of interest" description="Disordered" evidence="1">
    <location>
        <begin position="42"/>
        <end position="66"/>
    </location>
</feature>
<evidence type="ECO:0000313" key="3">
    <source>
        <dbReference type="Proteomes" id="UP000675881"/>
    </source>
</evidence>
<organism evidence="2 3">
    <name type="scientific">Lepeophtheirus salmonis</name>
    <name type="common">Salmon louse</name>
    <name type="synonym">Caligus salmonis</name>
    <dbReference type="NCBI Taxonomy" id="72036"/>
    <lineage>
        <taxon>Eukaryota</taxon>
        <taxon>Metazoa</taxon>
        <taxon>Ecdysozoa</taxon>
        <taxon>Arthropoda</taxon>
        <taxon>Crustacea</taxon>
        <taxon>Multicrustacea</taxon>
        <taxon>Hexanauplia</taxon>
        <taxon>Copepoda</taxon>
        <taxon>Siphonostomatoida</taxon>
        <taxon>Caligidae</taxon>
        <taxon>Lepeophtheirus</taxon>
    </lineage>
</organism>
<name>A0A7R8D8R1_LEPSM</name>
<dbReference type="PROSITE" id="PS50858">
    <property type="entry name" value="BSD"/>
    <property type="match status" value="1"/>
</dbReference>
<keyword evidence="3" id="KW-1185">Reference proteome</keyword>
<gene>
    <name evidence="2" type="ORF">LSAA_15219</name>
</gene>
<dbReference type="OrthoDB" id="360521at2759"/>
<proteinExistence type="predicted"/>
<sequence>MSRSSEDILLTVHHVKHKKNDGILFIMSERIGVDDWEPGCVQSSSQIHGHQISQKSPQKGSPKSRYRIGMEPRNSFFSSSPKFKKKVNKELEDKNRKLSESPNLLQLYKDLVSTHILTADEFWARHGKSGLGLSSNTGGENQEVGGFRLFLGEIKPQADGANGLKYNLTGDIIQSIFKTYPASHYFHRDRIIGKGVKDLFTECAKDDDKKIKAALTTGVSDILADIAKFDDTSLDQHYGSKDSEKSQVNFVHQNIIKRFNHHSIMVMNVSKNPSEVNSNVNKRLKEKLEYEDLNTKEPYIKIAKLSLTKPERYLNGPTPVLSSSYCTSDELSRSRKLLADSLRTWKNTRPPNVLTASKAVSTLTDLTPGGALMKGSQSQALAESCPETVQQDLKQVYISLGELLRHFWACYPPTTPQLQEKASKMFETLKKFERVKIRPFENELIRNYNSAAKMTTHINRMLDAAYRKHTTWQQKVK</sequence>
<protein>
    <submittedName>
        <fullName evidence="2">TFIIH1</fullName>
    </submittedName>
</protein>
<dbReference type="Proteomes" id="UP000675881">
    <property type="component" value="Chromosome 9"/>
</dbReference>
<reference evidence="2" key="1">
    <citation type="submission" date="2021-02" db="EMBL/GenBank/DDBJ databases">
        <authorList>
            <person name="Bekaert M."/>
        </authorList>
    </citation>
    <scope>NUCLEOTIDE SEQUENCE</scope>
    <source>
        <strain evidence="2">IoA-00</strain>
    </source>
</reference>
<accession>A0A7R8D8R1</accession>
<dbReference type="GO" id="GO:0000439">
    <property type="term" value="C:transcription factor TFIIH core complex"/>
    <property type="evidence" value="ECO:0007669"/>
    <property type="project" value="InterPro"/>
</dbReference>
<dbReference type="AlphaFoldDB" id="A0A7R8D8R1"/>
<dbReference type="GO" id="GO:0006289">
    <property type="term" value="P:nucleotide-excision repair"/>
    <property type="evidence" value="ECO:0007669"/>
    <property type="project" value="InterPro"/>
</dbReference>
<dbReference type="InterPro" id="IPR027079">
    <property type="entry name" value="Tfb1/GTF2H1"/>
</dbReference>